<gene>
    <name evidence="3" type="ORF">QTG54_012625</name>
</gene>
<protein>
    <submittedName>
        <fullName evidence="3">Uncharacterized protein</fullName>
    </submittedName>
</protein>
<keyword evidence="4" id="KW-1185">Reference proteome</keyword>
<accession>A0AAD9D8G6</accession>
<dbReference type="EMBL" id="JATAAI010000028">
    <property type="protein sequence ID" value="KAK1736603.1"/>
    <property type="molecule type" value="Genomic_DNA"/>
</dbReference>
<keyword evidence="2" id="KW-0732">Signal</keyword>
<evidence type="ECO:0000256" key="1">
    <source>
        <dbReference type="SAM" id="MobiDB-lite"/>
    </source>
</evidence>
<sequence>MNKILTVAVVASLLLPSAVSFSPSSTNNNIHANRRPKSLSQLQCICIHCKYVTNCSAYHFVEQQHGQPHINKTPTWEPRDGSPTINVHIRPDEDKTTEDELGKMWQEHEEETRRAEESYAESNDGKHAEEEDAALFGSTQYDLSGTTSYEYDVIECEDFVEQKDMWVKNMPDEIRLANPDFVPT</sequence>
<dbReference type="Pfam" id="PF10718">
    <property type="entry name" value="Ycf34"/>
    <property type="match status" value="1"/>
</dbReference>
<reference evidence="3" key="1">
    <citation type="submission" date="2023-06" db="EMBL/GenBank/DDBJ databases">
        <title>Survivors Of The Sea: Transcriptome response of Skeletonema marinoi to long-term dormancy.</title>
        <authorList>
            <person name="Pinder M.I.M."/>
            <person name="Kourtchenko O."/>
            <person name="Robertson E.K."/>
            <person name="Larsson T."/>
            <person name="Maumus F."/>
            <person name="Osuna-Cruz C.M."/>
            <person name="Vancaester E."/>
            <person name="Stenow R."/>
            <person name="Vandepoele K."/>
            <person name="Ploug H."/>
            <person name="Bruchert V."/>
            <person name="Godhe A."/>
            <person name="Topel M."/>
        </authorList>
    </citation>
    <scope>NUCLEOTIDE SEQUENCE</scope>
    <source>
        <strain evidence="3">R05AC</strain>
    </source>
</reference>
<feature type="signal peptide" evidence="2">
    <location>
        <begin position="1"/>
        <end position="20"/>
    </location>
</feature>
<evidence type="ECO:0000313" key="4">
    <source>
        <dbReference type="Proteomes" id="UP001224775"/>
    </source>
</evidence>
<name>A0AAD9D8G6_9STRA</name>
<evidence type="ECO:0000256" key="2">
    <source>
        <dbReference type="SAM" id="SignalP"/>
    </source>
</evidence>
<dbReference type="Proteomes" id="UP001224775">
    <property type="component" value="Unassembled WGS sequence"/>
</dbReference>
<feature type="compositionally biased region" description="Basic and acidic residues" evidence="1">
    <location>
        <begin position="89"/>
        <end position="128"/>
    </location>
</feature>
<dbReference type="InterPro" id="IPR019656">
    <property type="entry name" value="Uncharacterised_Ycf34"/>
</dbReference>
<feature type="region of interest" description="Disordered" evidence="1">
    <location>
        <begin position="69"/>
        <end position="128"/>
    </location>
</feature>
<proteinExistence type="predicted"/>
<dbReference type="AlphaFoldDB" id="A0AAD9D8G6"/>
<feature type="chain" id="PRO_5041932924" evidence="2">
    <location>
        <begin position="21"/>
        <end position="184"/>
    </location>
</feature>
<comment type="caution">
    <text evidence="3">The sequence shown here is derived from an EMBL/GenBank/DDBJ whole genome shotgun (WGS) entry which is preliminary data.</text>
</comment>
<evidence type="ECO:0000313" key="3">
    <source>
        <dbReference type="EMBL" id="KAK1736603.1"/>
    </source>
</evidence>
<organism evidence="3 4">
    <name type="scientific">Skeletonema marinoi</name>
    <dbReference type="NCBI Taxonomy" id="267567"/>
    <lineage>
        <taxon>Eukaryota</taxon>
        <taxon>Sar</taxon>
        <taxon>Stramenopiles</taxon>
        <taxon>Ochrophyta</taxon>
        <taxon>Bacillariophyta</taxon>
        <taxon>Coscinodiscophyceae</taxon>
        <taxon>Thalassiosirophycidae</taxon>
        <taxon>Thalassiosirales</taxon>
        <taxon>Skeletonemataceae</taxon>
        <taxon>Skeletonema</taxon>
        <taxon>Skeletonema marinoi-dohrnii complex</taxon>
    </lineage>
</organism>